<keyword evidence="1" id="KW-0732">Signal</keyword>
<dbReference type="STRING" id="917.SAMN05216326_10619"/>
<organism evidence="2 3">
    <name type="scientific">Nitrosomonas marina</name>
    <dbReference type="NCBI Taxonomy" id="917"/>
    <lineage>
        <taxon>Bacteria</taxon>
        <taxon>Pseudomonadati</taxon>
        <taxon>Pseudomonadota</taxon>
        <taxon>Betaproteobacteria</taxon>
        <taxon>Nitrosomonadales</taxon>
        <taxon>Nitrosomonadaceae</taxon>
        <taxon>Nitrosomonas</taxon>
    </lineage>
</organism>
<sequence length="293" mass="30991">MKLCIRVWVSAVCLLGLLFSVNPVAAATTNEIETVFNWAENNFPELFPEHRTTQMIDPWAFRFYPSTGIYTGIKNDEVYVLGGPWGTDSPTFIATLPGLLSQIQGTGGNGSVPACDSTAELPQGMVITQNGNIVNITTNGQCITLPDSSENTNFCEPPAPPQPTGISVLSTVNITSFQTTGITIDLPGFPNPLDTFAQDSSSCIINAQEDADNLVVNSDICFDVTNQLASLPSVPGISVNPPVTVSTVSSSTSQRVSDCFATAASFITDAYTGETWVNVNGSFVPSTDLGAGF</sequence>
<dbReference type="RefSeq" id="WP_090629410.1">
    <property type="nucleotide sequence ID" value="NZ_FOCP01000006.1"/>
</dbReference>
<gene>
    <name evidence="2" type="ORF">SAMN05216325_10683</name>
</gene>
<proteinExistence type="predicted"/>
<evidence type="ECO:0000313" key="3">
    <source>
        <dbReference type="Proteomes" id="UP000199459"/>
    </source>
</evidence>
<feature type="signal peptide" evidence="1">
    <location>
        <begin position="1"/>
        <end position="26"/>
    </location>
</feature>
<dbReference type="OrthoDB" id="8544055at2"/>
<evidence type="ECO:0000313" key="2">
    <source>
        <dbReference type="EMBL" id="SEN03016.1"/>
    </source>
</evidence>
<dbReference type="EMBL" id="FOCP01000006">
    <property type="protein sequence ID" value="SEN03016.1"/>
    <property type="molecule type" value="Genomic_DNA"/>
</dbReference>
<name>A0A1H8D762_9PROT</name>
<evidence type="ECO:0000256" key="1">
    <source>
        <dbReference type="SAM" id="SignalP"/>
    </source>
</evidence>
<dbReference type="Proteomes" id="UP000199459">
    <property type="component" value="Unassembled WGS sequence"/>
</dbReference>
<reference evidence="2 3" key="1">
    <citation type="submission" date="2016-10" db="EMBL/GenBank/DDBJ databases">
        <authorList>
            <person name="de Groot N.N."/>
        </authorList>
    </citation>
    <scope>NUCLEOTIDE SEQUENCE [LARGE SCALE GENOMIC DNA]</scope>
    <source>
        <strain evidence="2 3">Nm22</strain>
    </source>
</reference>
<feature type="chain" id="PRO_5011691825" evidence="1">
    <location>
        <begin position="27"/>
        <end position="293"/>
    </location>
</feature>
<protein>
    <submittedName>
        <fullName evidence="2">Uncharacterized protein</fullName>
    </submittedName>
</protein>
<dbReference type="AlphaFoldDB" id="A0A1H8D762"/>
<accession>A0A1H8D762</accession>